<feature type="signal peptide" evidence="2">
    <location>
        <begin position="1"/>
        <end position="20"/>
    </location>
</feature>
<dbReference type="Gene3D" id="3.40.190.10">
    <property type="entry name" value="Periplasmic binding protein-like II"/>
    <property type="match status" value="2"/>
</dbReference>
<accession>A0A2K4ZGD3</accession>
<evidence type="ECO:0000256" key="2">
    <source>
        <dbReference type="SAM" id="SignalP"/>
    </source>
</evidence>
<keyword evidence="4" id="KW-1185">Reference proteome</keyword>
<dbReference type="InterPro" id="IPR050490">
    <property type="entry name" value="Bact_solute-bd_prot1"/>
</dbReference>
<dbReference type="OrthoDB" id="2491264at2"/>
<dbReference type="SUPFAM" id="SSF53850">
    <property type="entry name" value="Periplasmic binding protein-like II"/>
    <property type="match status" value="1"/>
</dbReference>
<dbReference type="Pfam" id="PF01547">
    <property type="entry name" value="SBP_bac_1"/>
    <property type="match status" value="1"/>
</dbReference>
<gene>
    <name evidence="3" type="ORF">AMURIS_02251</name>
</gene>
<sequence>MKTKRLIALLAVLTMLAVTACGNETDGSAGNESSNMSSQPSSGGSAEASGALEAGSQETDAFSYPMADITLTVNMDTDPYDMTEYPYLAEENFFWNVLKEKTGVTLKNFGPTPEAYVFDEDFLVMLLSGDLPDLLWANWVEYPGGPAAAIEEGYIIPLNDYAAYMPNLMAYLEANPEIANQVTLDDGTIFCFPFVRDIGMQIETGAAIRQDWLDEQNLTVPVTVEEWHDTLAALKQAYNLPAPLTFESRWFFLEYAMTPISSAYETTYPFYIAGGEVHFGPLEENYKEFIAEMASWNAEGLIDPDMPTVDKSTVTSKMASGECAISINQLGKMTSCLNSNEGTGYKLSSVPSAVSAVGEEPKMSHYRNSYNGSYSISVSTSCKDIEAACRFLDYAYGEEGSMLYNYGTEGVSYELDGDSVKFLETVTDNVDVTANSARNAYGHYFNWAMVSRDYSILLDEESQKIQSGWYANMEDYAYPTVNHTPQEQQILSDYWTNIDDYCREMILKFVIGSESMDNWDDFVTTLQSTYHIDEVLKVKQDAYDRYISK</sequence>
<feature type="region of interest" description="Disordered" evidence="1">
    <location>
        <begin position="25"/>
        <end position="52"/>
    </location>
</feature>
<keyword evidence="2" id="KW-0732">Signal</keyword>
<dbReference type="AlphaFoldDB" id="A0A2K4ZGD3"/>
<feature type="compositionally biased region" description="Low complexity" evidence="1">
    <location>
        <begin position="32"/>
        <end position="52"/>
    </location>
</feature>
<dbReference type="InterPro" id="IPR006059">
    <property type="entry name" value="SBP"/>
</dbReference>
<dbReference type="PROSITE" id="PS51257">
    <property type="entry name" value="PROKAR_LIPOPROTEIN"/>
    <property type="match status" value="1"/>
</dbReference>
<evidence type="ECO:0000313" key="3">
    <source>
        <dbReference type="EMBL" id="SOY29530.1"/>
    </source>
</evidence>
<name>A0A2K4ZGD3_9FIRM</name>
<feature type="chain" id="PRO_5039532506" evidence="2">
    <location>
        <begin position="21"/>
        <end position="549"/>
    </location>
</feature>
<dbReference type="PANTHER" id="PTHR43649:SF12">
    <property type="entry name" value="DIACETYLCHITOBIOSE BINDING PROTEIN DASA"/>
    <property type="match status" value="1"/>
</dbReference>
<reference evidence="3 4" key="1">
    <citation type="submission" date="2018-01" db="EMBL/GenBank/DDBJ databases">
        <authorList>
            <person name="Gaut B.S."/>
            <person name="Morton B.R."/>
            <person name="Clegg M.T."/>
            <person name="Duvall M.R."/>
        </authorList>
    </citation>
    <scope>NUCLEOTIDE SEQUENCE [LARGE SCALE GENOMIC DNA]</scope>
    <source>
        <strain evidence="3">GP69</strain>
    </source>
</reference>
<dbReference type="RefSeq" id="WP_146040031.1">
    <property type="nucleotide sequence ID" value="NZ_JANJZD010000001.1"/>
</dbReference>
<proteinExistence type="predicted"/>
<protein>
    <submittedName>
        <fullName evidence="3">Bacterial extracellular solute-binding protein</fullName>
    </submittedName>
</protein>
<dbReference type="Proteomes" id="UP000236311">
    <property type="component" value="Unassembled WGS sequence"/>
</dbReference>
<evidence type="ECO:0000256" key="1">
    <source>
        <dbReference type="SAM" id="MobiDB-lite"/>
    </source>
</evidence>
<dbReference type="EMBL" id="OFSM01000010">
    <property type="protein sequence ID" value="SOY29530.1"/>
    <property type="molecule type" value="Genomic_DNA"/>
</dbReference>
<organism evidence="3 4">
    <name type="scientific">Acetatifactor muris</name>
    <dbReference type="NCBI Taxonomy" id="879566"/>
    <lineage>
        <taxon>Bacteria</taxon>
        <taxon>Bacillati</taxon>
        <taxon>Bacillota</taxon>
        <taxon>Clostridia</taxon>
        <taxon>Lachnospirales</taxon>
        <taxon>Lachnospiraceae</taxon>
        <taxon>Acetatifactor</taxon>
    </lineage>
</organism>
<evidence type="ECO:0000313" key="4">
    <source>
        <dbReference type="Proteomes" id="UP000236311"/>
    </source>
</evidence>
<dbReference type="PANTHER" id="PTHR43649">
    <property type="entry name" value="ARABINOSE-BINDING PROTEIN-RELATED"/>
    <property type="match status" value="1"/>
</dbReference>